<reference evidence="3" key="1">
    <citation type="submission" date="2022-11" db="UniProtKB">
        <authorList>
            <consortium name="WormBaseParasite"/>
        </authorList>
    </citation>
    <scope>IDENTIFICATION</scope>
</reference>
<sequence length="86" mass="9312">MFSSSTKIFLFSLSIFILFQLNNGQGSHPNCLGDICGAGRPCCDKLICREGTCENCPPLGASCIDNSECCAGTSCQRKFCIFEIMN</sequence>
<feature type="signal peptide" evidence="1">
    <location>
        <begin position="1"/>
        <end position="24"/>
    </location>
</feature>
<protein>
    <submittedName>
        <fullName evidence="3">Uncharacterized protein</fullName>
    </submittedName>
</protein>
<keyword evidence="2" id="KW-1185">Reference proteome</keyword>
<evidence type="ECO:0000313" key="3">
    <source>
        <dbReference type="WBParaSite" id="scf7180000418683.g2756"/>
    </source>
</evidence>
<dbReference type="WBParaSite" id="scf7180000418683.g2756">
    <property type="protein sequence ID" value="scf7180000418683.g2756"/>
    <property type="gene ID" value="scf7180000418683.g2756"/>
</dbReference>
<evidence type="ECO:0000313" key="2">
    <source>
        <dbReference type="Proteomes" id="UP000887560"/>
    </source>
</evidence>
<evidence type="ECO:0000256" key="1">
    <source>
        <dbReference type="SAM" id="SignalP"/>
    </source>
</evidence>
<name>A0A915NNB8_9BILA</name>
<dbReference type="AlphaFoldDB" id="A0A915NNB8"/>
<organism evidence="2 3">
    <name type="scientific">Meloidogyne floridensis</name>
    <dbReference type="NCBI Taxonomy" id="298350"/>
    <lineage>
        <taxon>Eukaryota</taxon>
        <taxon>Metazoa</taxon>
        <taxon>Ecdysozoa</taxon>
        <taxon>Nematoda</taxon>
        <taxon>Chromadorea</taxon>
        <taxon>Rhabditida</taxon>
        <taxon>Tylenchina</taxon>
        <taxon>Tylenchomorpha</taxon>
        <taxon>Tylenchoidea</taxon>
        <taxon>Meloidogynidae</taxon>
        <taxon>Meloidogyninae</taxon>
        <taxon>Meloidogyne</taxon>
    </lineage>
</organism>
<feature type="chain" id="PRO_5037861525" evidence="1">
    <location>
        <begin position="25"/>
        <end position="86"/>
    </location>
</feature>
<dbReference type="Proteomes" id="UP000887560">
    <property type="component" value="Unplaced"/>
</dbReference>
<keyword evidence="1" id="KW-0732">Signal</keyword>
<accession>A0A915NNB8</accession>
<proteinExistence type="predicted"/>